<evidence type="ECO:0000313" key="3">
    <source>
        <dbReference type="Proteomes" id="UP000606490"/>
    </source>
</evidence>
<comment type="caution">
    <text evidence="2">The sequence shown here is derived from an EMBL/GenBank/DDBJ whole genome shotgun (WGS) entry which is preliminary data.</text>
</comment>
<feature type="domain" description="Pyrrolo-quinoline quinone repeat" evidence="1">
    <location>
        <begin position="158"/>
        <end position="366"/>
    </location>
</feature>
<dbReference type="PROSITE" id="PS51257">
    <property type="entry name" value="PROKAR_LIPOPROTEIN"/>
    <property type="match status" value="1"/>
</dbReference>
<dbReference type="Gene3D" id="2.130.10.10">
    <property type="entry name" value="YVTN repeat-like/Quinoprotein amine dehydrogenase"/>
    <property type="match status" value="1"/>
</dbReference>
<dbReference type="RefSeq" id="WP_202824473.1">
    <property type="nucleotide sequence ID" value="NZ_JAEUXJ010000002.1"/>
</dbReference>
<dbReference type="InterPro" id="IPR015943">
    <property type="entry name" value="WD40/YVTN_repeat-like_dom_sf"/>
</dbReference>
<evidence type="ECO:0000259" key="1">
    <source>
        <dbReference type="Pfam" id="PF13360"/>
    </source>
</evidence>
<organism evidence="2 3">
    <name type="scientific">Belnapia mucosa</name>
    <dbReference type="NCBI Taxonomy" id="2804532"/>
    <lineage>
        <taxon>Bacteria</taxon>
        <taxon>Pseudomonadati</taxon>
        <taxon>Pseudomonadota</taxon>
        <taxon>Alphaproteobacteria</taxon>
        <taxon>Acetobacterales</taxon>
        <taxon>Roseomonadaceae</taxon>
        <taxon>Belnapia</taxon>
    </lineage>
</organism>
<sequence length="449" mass="47143">MRRGGIGRRAALLGSAGLLAGCETITDTFDNLFGERKVPLRGERLPVLAADRPLEVDEGNQRPVTLPPPVLNPDWPQPGGTVNHAPGHPALGLRLGEAWRGSVGTGAAYRRRLIAPPLVAGDMVFAVDALGQVSALSIADGRRRWAFDSRKEKDRDGALGGGIAFASGTLYLATGLAEAMALDAATGEPRWRVDIAAPARGGITVADGRVYVTTTENHLLALSVEDGRRLWTYRGQPTVTMALGLPAPAVEGEIVVAGFASGELAAIRAGDGRALWSETLTSSRGGGMADIAAITALPVIDRGRVFASGLGGITIAIDLRSGRRLWERDVAAAETPWVAGDWVFLLTTGADLACIGRDDGRVRWITQLGRYRDERRRRDPINWAAPVLAGGRLLVAGSHAQLAEVDPATGEIAGRVRLPDGVLQQPAVAGGVMYVLTEDAVVAAIQGAG</sequence>
<dbReference type="PANTHER" id="PTHR34512">
    <property type="entry name" value="CELL SURFACE PROTEIN"/>
    <property type="match status" value="1"/>
</dbReference>
<dbReference type="Pfam" id="PF13360">
    <property type="entry name" value="PQQ_2"/>
    <property type="match status" value="3"/>
</dbReference>
<dbReference type="SUPFAM" id="SSF50998">
    <property type="entry name" value="Quinoprotein alcohol dehydrogenase-like"/>
    <property type="match status" value="1"/>
</dbReference>
<keyword evidence="3" id="KW-1185">Reference proteome</keyword>
<dbReference type="PANTHER" id="PTHR34512:SF30">
    <property type="entry name" value="OUTER MEMBRANE PROTEIN ASSEMBLY FACTOR BAMB"/>
    <property type="match status" value="1"/>
</dbReference>
<gene>
    <name evidence="2" type="ORF">JMJ55_05285</name>
</gene>
<dbReference type="EMBL" id="JAEUXJ010000002">
    <property type="protein sequence ID" value="MBL6454727.1"/>
    <property type="molecule type" value="Genomic_DNA"/>
</dbReference>
<dbReference type="SMART" id="SM00564">
    <property type="entry name" value="PQQ"/>
    <property type="match status" value="6"/>
</dbReference>
<dbReference type="InterPro" id="IPR011047">
    <property type="entry name" value="Quinoprotein_ADH-like_sf"/>
</dbReference>
<dbReference type="InterPro" id="IPR018391">
    <property type="entry name" value="PQQ_b-propeller_rpt"/>
</dbReference>
<dbReference type="InterPro" id="IPR002372">
    <property type="entry name" value="PQQ_rpt_dom"/>
</dbReference>
<reference evidence="2 3" key="1">
    <citation type="submission" date="2021-01" db="EMBL/GenBank/DDBJ databases">
        <title>Belnapia mucosa sp. nov. and Belnapia arida sp. nov., isolated from the Tabernas Desert (Almeria, Spain).</title>
        <authorList>
            <person name="Molina-Menor E."/>
            <person name="Vidal-Verdu A."/>
            <person name="Calonge A."/>
            <person name="Satari L."/>
            <person name="Pereto Magraner J."/>
            <person name="Porcar Miralles M."/>
        </authorList>
    </citation>
    <scope>NUCLEOTIDE SEQUENCE [LARGE SCALE GENOMIC DNA]</scope>
    <source>
        <strain evidence="2 3">T6</strain>
    </source>
</reference>
<feature type="domain" description="Pyrrolo-quinoline quinone repeat" evidence="1">
    <location>
        <begin position="381"/>
        <end position="446"/>
    </location>
</feature>
<proteinExistence type="predicted"/>
<protein>
    <submittedName>
        <fullName evidence="2">PQQ-binding-like beta-propeller repeat protein</fullName>
    </submittedName>
</protein>
<dbReference type="Proteomes" id="UP000606490">
    <property type="component" value="Unassembled WGS sequence"/>
</dbReference>
<feature type="domain" description="Pyrrolo-quinoline quinone repeat" evidence="1">
    <location>
        <begin position="110"/>
        <end position="151"/>
    </location>
</feature>
<name>A0ABS1UZ39_9PROT</name>
<accession>A0ABS1UZ39</accession>
<evidence type="ECO:0000313" key="2">
    <source>
        <dbReference type="EMBL" id="MBL6454727.1"/>
    </source>
</evidence>